<dbReference type="AlphaFoldDB" id="C6XM87"/>
<dbReference type="EMBL" id="CP001678">
    <property type="protein sequence ID" value="ACT58030.1"/>
    <property type="molecule type" value="Genomic_DNA"/>
</dbReference>
<dbReference type="RefSeq" id="WP_012778188.1">
    <property type="nucleotide sequence ID" value="NC_012982.1"/>
</dbReference>
<organism evidence="1 2">
    <name type="scientific">Hirschia baltica (strain ATCC 49814 / DSM 5838 / IFAM 1418)</name>
    <dbReference type="NCBI Taxonomy" id="582402"/>
    <lineage>
        <taxon>Bacteria</taxon>
        <taxon>Pseudomonadati</taxon>
        <taxon>Pseudomonadota</taxon>
        <taxon>Alphaproteobacteria</taxon>
        <taxon>Hyphomonadales</taxon>
        <taxon>Hyphomonadaceae</taxon>
        <taxon>Hirschia</taxon>
    </lineage>
</organism>
<keyword evidence="2" id="KW-1185">Reference proteome</keyword>
<dbReference type="OrthoDB" id="7605610at2"/>
<dbReference type="Proteomes" id="UP000002745">
    <property type="component" value="Chromosome"/>
</dbReference>
<sequence length="66" mass="7490">MTEETVVHIGENSPEQVAFKLLEKIMRSENKGVGFNDSGPNRADRIYILDTYAECLIAVRGYRQTD</sequence>
<gene>
    <name evidence="1" type="ordered locus">Hbal_0328</name>
</gene>
<proteinExistence type="predicted"/>
<evidence type="ECO:0000313" key="1">
    <source>
        <dbReference type="EMBL" id="ACT58030.1"/>
    </source>
</evidence>
<evidence type="ECO:0000313" key="2">
    <source>
        <dbReference type="Proteomes" id="UP000002745"/>
    </source>
</evidence>
<dbReference type="HOGENOM" id="CLU_2825234_0_0_5"/>
<name>C6XM87_HIRBI</name>
<protein>
    <submittedName>
        <fullName evidence="1">Uncharacterized protein</fullName>
    </submittedName>
</protein>
<reference evidence="2" key="1">
    <citation type="journal article" date="2011" name="J. Bacteriol.">
        <title>Genome sequences of eight morphologically diverse alphaproteobacteria.</title>
        <authorList>
            <consortium name="US DOE Joint Genome Institute"/>
            <person name="Brown P.J."/>
            <person name="Kysela D.T."/>
            <person name="Buechlein A."/>
            <person name="Hemmerich C."/>
            <person name="Brun Y.V."/>
        </authorList>
    </citation>
    <scope>NUCLEOTIDE SEQUENCE [LARGE SCALE GENOMIC DNA]</scope>
    <source>
        <strain evidence="2">ATCC 49814 / DSM 5838 / IFAM 1418</strain>
    </source>
</reference>
<accession>C6XM87</accession>
<dbReference type="KEGG" id="hba:Hbal_0328"/>